<proteinExistence type="predicted"/>
<name>A0AAV4T3H6_9ARAC</name>
<dbReference type="Proteomes" id="UP001054837">
    <property type="component" value="Unassembled WGS sequence"/>
</dbReference>
<evidence type="ECO:0000313" key="2">
    <source>
        <dbReference type="Proteomes" id="UP001054837"/>
    </source>
</evidence>
<dbReference type="EMBL" id="BPLQ01009014">
    <property type="protein sequence ID" value="GIY40845.1"/>
    <property type="molecule type" value="Genomic_DNA"/>
</dbReference>
<keyword evidence="2" id="KW-1185">Reference proteome</keyword>
<dbReference type="AlphaFoldDB" id="A0AAV4T3H6"/>
<accession>A0AAV4T3H6</accession>
<reference evidence="1 2" key="1">
    <citation type="submission" date="2021-06" db="EMBL/GenBank/DDBJ databases">
        <title>Caerostris darwini draft genome.</title>
        <authorList>
            <person name="Kono N."/>
            <person name="Arakawa K."/>
        </authorList>
    </citation>
    <scope>NUCLEOTIDE SEQUENCE [LARGE SCALE GENOMIC DNA]</scope>
</reference>
<sequence length="90" mass="10337">MCPALKTFNETTLSPVRELRKHDRPPRKTGQNVFQRSLLVPSRDVPVLLKNAIVSIVVNIRFTTTFYGTFTTTKTFPHLLEYGHNFMDSV</sequence>
<comment type="caution">
    <text evidence="1">The sequence shown here is derived from an EMBL/GenBank/DDBJ whole genome shotgun (WGS) entry which is preliminary data.</text>
</comment>
<gene>
    <name evidence="1" type="ORF">CDAR_367811</name>
</gene>
<organism evidence="1 2">
    <name type="scientific">Caerostris darwini</name>
    <dbReference type="NCBI Taxonomy" id="1538125"/>
    <lineage>
        <taxon>Eukaryota</taxon>
        <taxon>Metazoa</taxon>
        <taxon>Ecdysozoa</taxon>
        <taxon>Arthropoda</taxon>
        <taxon>Chelicerata</taxon>
        <taxon>Arachnida</taxon>
        <taxon>Araneae</taxon>
        <taxon>Araneomorphae</taxon>
        <taxon>Entelegynae</taxon>
        <taxon>Araneoidea</taxon>
        <taxon>Araneidae</taxon>
        <taxon>Caerostris</taxon>
    </lineage>
</organism>
<evidence type="ECO:0000313" key="1">
    <source>
        <dbReference type="EMBL" id="GIY40845.1"/>
    </source>
</evidence>
<protein>
    <submittedName>
        <fullName evidence="1">Uncharacterized protein</fullName>
    </submittedName>
</protein>